<feature type="chain" id="PRO_5022051260" evidence="1">
    <location>
        <begin position="28"/>
        <end position="553"/>
    </location>
</feature>
<dbReference type="Proteomes" id="UP000320239">
    <property type="component" value="Unassembled WGS sequence"/>
</dbReference>
<reference evidence="2 3" key="1">
    <citation type="submission" date="2019-06" db="EMBL/GenBank/DDBJ databases">
        <title>Sequencing the genomes of 1000 actinobacteria strains.</title>
        <authorList>
            <person name="Klenk H.-P."/>
        </authorList>
    </citation>
    <scope>NUCLEOTIDE SEQUENCE [LARGE SCALE GENOMIC DNA]</scope>
    <source>
        <strain evidence="2 3">DSM 43866</strain>
    </source>
</reference>
<evidence type="ECO:0000313" key="3">
    <source>
        <dbReference type="Proteomes" id="UP000320239"/>
    </source>
</evidence>
<name>A0A561VIH1_ACTTI</name>
<dbReference type="RefSeq" id="WP_145831074.1">
    <property type="nucleotide sequence ID" value="NZ_BOMX01000134.1"/>
</dbReference>
<sequence length="553" mass="57058">MASPPRPVVLAAALLLASTAPGGPAVAASPDTAATTVDTSVVLRPDGDVVREWSSGTPGPAWAALDDAVVQPASVSAADYIYASGAGRRTEVTLGSTPLSAGTAAVTGWFYANTGGATQLSAELVTSGRAVAATTVAAGAGFAWRSVSATGIGQADLDDLRLRFTTAGGGDSNVRAAYASAAVSPGPACTPGWGSFGPGAWPPACWRPFEASSPFNTPLPASPRLIGGSQQRSDAIRARILGDISARDYPGHISADPSGLGGEPTYYAQPGDPSYVIDCLSYGGACTIDGMSVRIPAQAAPEGGWSAPAGADRHLTVVDQSTGWSYDMWQVRGSGLPAPGGTLQISFGGRSRVVGECPPGVPADGTNCEPTGVGHGTAAHFAGLAGRVRAEELQAGRIDHALNIVIDCDNGSFVYPARGKGRTCANTVDAPPMGALLHLAMTPQQIDALPVQPWKKVFLRAMAEYGMYFGDTGSQNLFSIETESGNQYTAFGRPDPWLAYGRANWEPYTADGVTSYVAKLYNRPGDPDPTLDWTSAVWSHLRVLDPCVAQRSC</sequence>
<keyword evidence="3" id="KW-1185">Reference proteome</keyword>
<evidence type="ECO:0000313" key="2">
    <source>
        <dbReference type="EMBL" id="TWG11420.1"/>
    </source>
</evidence>
<evidence type="ECO:0000256" key="1">
    <source>
        <dbReference type="SAM" id="SignalP"/>
    </source>
</evidence>
<gene>
    <name evidence="2" type="ORF">FHX34_106150</name>
</gene>
<keyword evidence="1" id="KW-0732">Signal</keyword>
<organism evidence="2 3">
    <name type="scientific">Actinoplanes teichomyceticus</name>
    <dbReference type="NCBI Taxonomy" id="1867"/>
    <lineage>
        <taxon>Bacteria</taxon>
        <taxon>Bacillati</taxon>
        <taxon>Actinomycetota</taxon>
        <taxon>Actinomycetes</taxon>
        <taxon>Micromonosporales</taxon>
        <taxon>Micromonosporaceae</taxon>
        <taxon>Actinoplanes</taxon>
    </lineage>
</organism>
<comment type="caution">
    <text evidence="2">The sequence shown here is derived from an EMBL/GenBank/DDBJ whole genome shotgun (WGS) entry which is preliminary data.</text>
</comment>
<proteinExistence type="predicted"/>
<protein>
    <submittedName>
        <fullName evidence="2">Uncharacterized protein</fullName>
    </submittedName>
</protein>
<feature type="signal peptide" evidence="1">
    <location>
        <begin position="1"/>
        <end position="27"/>
    </location>
</feature>
<dbReference type="AlphaFoldDB" id="A0A561VIH1"/>
<dbReference type="EMBL" id="VIWY01000006">
    <property type="protein sequence ID" value="TWG11420.1"/>
    <property type="molecule type" value="Genomic_DNA"/>
</dbReference>
<dbReference type="OrthoDB" id="8771597at2"/>
<accession>A0A561VIH1</accession>